<dbReference type="AlphaFoldDB" id="A0AAJ7SG89"/>
<keyword evidence="13" id="KW-1185">Reference proteome</keyword>
<gene>
    <name evidence="14" type="primary">LOC100908557</name>
</gene>
<feature type="domain" description="C2H2-type" evidence="12">
    <location>
        <begin position="512"/>
        <end position="541"/>
    </location>
</feature>
<evidence type="ECO:0000256" key="10">
    <source>
        <dbReference type="ARBA" id="ARBA00038409"/>
    </source>
</evidence>
<dbReference type="FunFam" id="3.30.160.60:FF:001110">
    <property type="entry name" value="Krueppel factor 13"/>
    <property type="match status" value="1"/>
</dbReference>
<evidence type="ECO:0000313" key="14">
    <source>
        <dbReference type="RefSeq" id="XP_028967363.1"/>
    </source>
</evidence>
<proteinExistence type="inferred from homology"/>
<keyword evidence="3" id="KW-0677">Repeat</keyword>
<evidence type="ECO:0000256" key="9">
    <source>
        <dbReference type="ARBA" id="ARBA00023242"/>
    </source>
</evidence>
<sequence>MNEESGAAANQTAATQAAGQEVQGQIQALIQNAGGATQIVNGQGLTYNVIPASASAPQIQNIQIDGQEAIFIPAALTNQAGQLVRNPGGSPQAYQNVTIRNGNSIQTIQVPVAAPAMQQTTIPMQIPVQTPNGQTILQTVHVPVQTLGMGGMSNVLGQPMLHQLAGLTQPQLTQLQVQSTSPTASSSVASSQNTVTSVNQSQAQTVQSATGVQSISVPQVQQVQSVQSVQQWAADAATAAALAQAQQQTVALQLPNGQIVHGQQVNLGMFSAMVYPGAMNMAQLTGLRSPNVIQIGNINGVPVQIQSAAANQQVIQGTTLQALGLQAGSLSPLQTIQLAGNGQQIVAQQIQQDPNDPSRWQVVNIGSTAQATAQAPQQAATPTVTVQATPIQAANATTISNGESTATTGGGEQQQIVLVSGDVQTNGTSTASITPVSTVNGTPLATGERRLRRVACTCPNCRDSEGHRTLRPNGETPGRRQHICHMPGCNKVYGKTSHLRAHLRWHAGERPFVCDWLFCGKGFTRSDELQRHKRTHTGEKRFQCAECLKGFMRSDHLSKHLKTHIAKKSGLAIEGGDSDIDQIESVPENGTGHPSIVTVSVDGSDTQEATIMHVVKHEDGRPLQISDGTRIHDVVQIHAEDGTTQLQIVKSSTP</sequence>
<dbReference type="Gene3D" id="3.30.160.60">
    <property type="entry name" value="Classic Zinc Finger"/>
    <property type="match status" value="3"/>
</dbReference>
<evidence type="ECO:0000313" key="13">
    <source>
        <dbReference type="Proteomes" id="UP000694867"/>
    </source>
</evidence>
<evidence type="ECO:0000256" key="5">
    <source>
        <dbReference type="ARBA" id="ARBA00022833"/>
    </source>
</evidence>
<keyword evidence="7" id="KW-0238">DNA-binding</keyword>
<dbReference type="Pfam" id="PF00096">
    <property type="entry name" value="zf-C2H2"/>
    <property type="match status" value="2"/>
</dbReference>
<evidence type="ECO:0000256" key="3">
    <source>
        <dbReference type="ARBA" id="ARBA00022737"/>
    </source>
</evidence>
<keyword evidence="9" id="KW-0539">Nucleus</keyword>
<evidence type="ECO:0000256" key="7">
    <source>
        <dbReference type="ARBA" id="ARBA00023125"/>
    </source>
</evidence>
<evidence type="ECO:0000256" key="1">
    <source>
        <dbReference type="ARBA" id="ARBA00004123"/>
    </source>
</evidence>
<evidence type="ECO:0000256" key="8">
    <source>
        <dbReference type="ARBA" id="ARBA00023163"/>
    </source>
</evidence>
<protein>
    <submittedName>
        <fullName evidence="14">Transcription factor Sp4-like</fullName>
    </submittedName>
</protein>
<dbReference type="GO" id="GO:0005634">
    <property type="term" value="C:nucleus"/>
    <property type="evidence" value="ECO:0007669"/>
    <property type="project" value="UniProtKB-SubCell"/>
</dbReference>
<dbReference type="PROSITE" id="PS50157">
    <property type="entry name" value="ZINC_FINGER_C2H2_2"/>
    <property type="match status" value="3"/>
</dbReference>
<evidence type="ECO:0000256" key="6">
    <source>
        <dbReference type="ARBA" id="ARBA00023015"/>
    </source>
</evidence>
<keyword evidence="5" id="KW-0862">Zinc</keyword>
<dbReference type="KEGG" id="goe:100908557"/>
<evidence type="ECO:0000256" key="2">
    <source>
        <dbReference type="ARBA" id="ARBA00022723"/>
    </source>
</evidence>
<comment type="similarity">
    <text evidence="10">Belongs to the Sp1 C2H2-type zinc-finger protein family.</text>
</comment>
<dbReference type="GO" id="GO:0008270">
    <property type="term" value="F:zinc ion binding"/>
    <property type="evidence" value="ECO:0007669"/>
    <property type="project" value="UniProtKB-KW"/>
</dbReference>
<dbReference type="InterPro" id="IPR036236">
    <property type="entry name" value="Znf_C2H2_sf"/>
</dbReference>
<organism evidence="13 14">
    <name type="scientific">Galendromus occidentalis</name>
    <name type="common">western predatory mite</name>
    <dbReference type="NCBI Taxonomy" id="34638"/>
    <lineage>
        <taxon>Eukaryota</taxon>
        <taxon>Metazoa</taxon>
        <taxon>Ecdysozoa</taxon>
        <taxon>Arthropoda</taxon>
        <taxon>Chelicerata</taxon>
        <taxon>Arachnida</taxon>
        <taxon>Acari</taxon>
        <taxon>Parasitiformes</taxon>
        <taxon>Mesostigmata</taxon>
        <taxon>Gamasina</taxon>
        <taxon>Phytoseioidea</taxon>
        <taxon>Phytoseiidae</taxon>
        <taxon>Typhlodrominae</taxon>
        <taxon>Galendromus</taxon>
    </lineage>
</organism>
<dbReference type="InterPro" id="IPR013087">
    <property type="entry name" value="Znf_C2H2_type"/>
</dbReference>
<dbReference type="Proteomes" id="UP000694867">
    <property type="component" value="Unplaced"/>
</dbReference>
<dbReference type="GeneID" id="100908557"/>
<dbReference type="FunFam" id="3.30.160.60:FF:000014">
    <property type="entry name" value="Transcription factor Sp3"/>
    <property type="match status" value="1"/>
</dbReference>
<dbReference type="PANTHER" id="PTHR23235">
    <property type="entry name" value="KRUEPPEL-LIKE TRANSCRIPTION FACTOR"/>
    <property type="match status" value="1"/>
</dbReference>
<feature type="domain" description="C2H2-type" evidence="12">
    <location>
        <begin position="482"/>
        <end position="511"/>
    </location>
</feature>
<dbReference type="SMART" id="SM00355">
    <property type="entry name" value="ZnF_C2H2"/>
    <property type="match status" value="3"/>
</dbReference>
<keyword evidence="4 11" id="KW-0863">Zinc-finger</keyword>
<accession>A0AAJ7SG89</accession>
<evidence type="ECO:0000256" key="11">
    <source>
        <dbReference type="PROSITE-ProRule" id="PRU00042"/>
    </source>
</evidence>
<feature type="domain" description="C2H2-type" evidence="12">
    <location>
        <begin position="542"/>
        <end position="569"/>
    </location>
</feature>
<evidence type="ECO:0000256" key="4">
    <source>
        <dbReference type="ARBA" id="ARBA00022771"/>
    </source>
</evidence>
<reference evidence="14" key="1">
    <citation type="submission" date="2025-08" db="UniProtKB">
        <authorList>
            <consortium name="RefSeq"/>
        </authorList>
    </citation>
    <scope>IDENTIFICATION</scope>
</reference>
<dbReference type="GO" id="GO:0000978">
    <property type="term" value="F:RNA polymerase II cis-regulatory region sequence-specific DNA binding"/>
    <property type="evidence" value="ECO:0007669"/>
    <property type="project" value="TreeGrafter"/>
</dbReference>
<dbReference type="RefSeq" id="XP_028967363.1">
    <property type="nucleotide sequence ID" value="XM_029111530.1"/>
</dbReference>
<dbReference type="SUPFAM" id="SSF57667">
    <property type="entry name" value="beta-beta-alpha zinc fingers"/>
    <property type="match status" value="2"/>
</dbReference>
<keyword evidence="2" id="KW-0479">Metal-binding</keyword>
<evidence type="ECO:0000259" key="12">
    <source>
        <dbReference type="PROSITE" id="PS50157"/>
    </source>
</evidence>
<dbReference type="PROSITE" id="PS00028">
    <property type="entry name" value="ZINC_FINGER_C2H2_1"/>
    <property type="match status" value="3"/>
</dbReference>
<name>A0AAJ7SG89_9ACAR</name>
<dbReference type="GO" id="GO:0000981">
    <property type="term" value="F:DNA-binding transcription factor activity, RNA polymerase II-specific"/>
    <property type="evidence" value="ECO:0007669"/>
    <property type="project" value="TreeGrafter"/>
</dbReference>
<dbReference type="PANTHER" id="PTHR23235:SF170">
    <property type="entry name" value="FI01014P-RELATED"/>
    <property type="match status" value="1"/>
</dbReference>
<comment type="subcellular location">
    <subcellularLocation>
        <location evidence="1">Nucleus</location>
    </subcellularLocation>
</comment>
<keyword evidence="6" id="KW-0805">Transcription regulation</keyword>
<keyword evidence="8" id="KW-0804">Transcription</keyword>